<comment type="caution">
    <text evidence="1">The sequence shown here is derived from an EMBL/GenBank/DDBJ whole genome shotgun (WGS) entry which is preliminary data.</text>
</comment>
<proteinExistence type="predicted"/>
<evidence type="ECO:0000313" key="2">
    <source>
        <dbReference type="Proteomes" id="UP001165064"/>
    </source>
</evidence>
<reference evidence="1" key="1">
    <citation type="submission" date="2023-04" db="EMBL/GenBank/DDBJ databases">
        <title>Ambrosiozyma monospora NBRC 10751.</title>
        <authorList>
            <person name="Ichikawa N."/>
            <person name="Sato H."/>
            <person name="Tonouchi N."/>
        </authorList>
    </citation>
    <scope>NUCLEOTIDE SEQUENCE</scope>
    <source>
        <strain evidence="1">NBRC 10751</strain>
    </source>
</reference>
<keyword evidence="2" id="KW-1185">Reference proteome</keyword>
<dbReference type="Proteomes" id="UP001165064">
    <property type="component" value="Unassembled WGS sequence"/>
</dbReference>
<organism evidence="1 2">
    <name type="scientific">Ambrosiozyma monospora</name>
    <name type="common">Yeast</name>
    <name type="synonym">Endomycopsis monosporus</name>
    <dbReference type="NCBI Taxonomy" id="43982"/>
    <lineage>
        <taxon>Eukaryota</taxon>
        <taxon>Fungi</taxon>
        <taxon>Dikarya</taxon>
        <taxon>Ascomycota</taxon>
        <taxon>Saccharomycotina</taxon>
        <taxon>Pichiomycetes</taxon>
        <taxon>Pichiales</taxon>
        <taxon>Pichiaceae</taxon>
        <taxon>Ambrosiozyma</taxon>
    </lineage>
</organism>
<sequence>MTELPPEIISVTSSGSDASTTRNYNGLDDQIEKEIRKLARTLTENSGKNVDSPYSTASNDLIRTLTSMTQVPGVSPFTGDVDRRLDPSSDEFDSKFWKPLL</sequence>
<name>A0ACB5T377_AMBMO</name>
<gene>
    <name evidence="1" type="ORF">Amon02_000419800</name>
</gene>
<dbReference type="EMBL" id="BSXS01002822">
    <property type="protein sequence ID" value="GME79922.1"/>
    <property type="molecule type" value="Genomic_DNA"/>
</dbReference>
<evidence type="ECO:0000313" key="1">
    <source>
        <dbReference type="EMBL" id="GME79922.1"/>
    </source>
</evidence>
<accession>A0ACB5T377</accession>
<protein>
    <submittedName>
        <fullName evidence="1">Unnamed protein product</fullName>
    </submittedName>
</protein>